<keyword evidence="3" id="KW-1185">Reference proteome</keyword>
<gene>
    <name evidence="2" type="ORF">ISP19_18405</name>
</gene>
<feature type="chain" id="PRO_5046109993" evidence="1">
    <location>
        <begin position="20"/>
        <end position="96"/>
    </location>
</feature>
<reference evidence="2" key="1">
    <citation type="submission" date="2020-10" db="EMBL/GenBank/DDBJ databases">
        <title>Phylogeny of dyella-like bacteria.</title>
        <authorList>
            <person name="Fu J."/>
        </authorList>
    </citation>
    <scope>NUCLEOTIDE SEQUENCE</scope>
    <source>
        <strain evidence="2">DHOC52</strain>
    </source>
</reference>
<sequence>MSFRYLIFILLLVSASAHAMSSLRVGDKVLTIGDSAARVQELMGPPTIRVYIQRTMHGQPDNQLVPGEEWQYAQDGKTIVVTILGGRATSFDTLYR</sequence>
<name>A0ABS2K835_9GAMM</name>
<evidence type="ECO:0000256" key="1">
    <source>
        <dbReference type="SAM" id="SignalP"/>
    </source>
</evidence>
<feature type="signal peptide" evidence="1">
    <location>
        <begin position="1"/>
        <end position="19"/>
    </location>
</feature>
<evidence type="ECO:0000313" key="3">
    <source>
        <dbReference type="Proteomes" id="UP001430149"/>
    </source>
</evidence>
<dbReference type="RefSeq" id="WP_204683886.1">
    <property type="nucleotide sequence ID" value="NZ_BSNR01000014.1"/>
</dbReference>
<protein>
    <submittedName>
        <fullName evidence="2">DUF2845 domain-containing protein</fullName>
    </submittedName>
</protein>
<keyword evidence="1" id="KW-0732">Signal</keyword>
<dbReference type="Proteomes" id="UP001430149">
    <property type="component" value="Unassembled WGS sequence"/>
</dbReference>
<proteinExistence type="predicted"/>
<comment type="caution">
    <text evidence="2">The sequence shown here is derived from an EMBL/GenBank/DDBJ whole genome shotgun (WGS) entry which is preliminary data.</text>
</comment>
<organism evidence="2 3">
    <name type="scientific">Dyella flava</name>
    <dbReference type="NCBI Taxonomy" id="1920170"/>
    <lineage>
        <taxon>Bacteria</taxon>
        <taxon>Pseudomonadati</taxon>
        <taxon>Pseudomonadota</taxon>
        <taxon>Gammaproteobacteria</taxon>
        <taxon>Lysobacterales</taxon>
        <taxon>Rhodanobacteraceae</taxon>
        <taxon>Dyella</taxon>
    </lineage>
</organism>
<dbReference type="EMBL" id="JADIKE010000039">
    <property type="protein sequence ID" value="MBM7127351.1"/>
    <property type="molecule type" value="Genomic_DNA"/>
</dbReference>
<accession>A0ABS2K835</accession>
<evidence type="ECO:0000313" key="2">
    <source>
        <dbReference type="EMBL" id="MBM7127351.1"/>
    </source>
</evidence>